<feature type="region of interest" description="Disordered" evidence="7">
    <location>
        <begin position="239"/>
        <end position="269"/>
    </location>
</feature>
<keyword evidence="2" id="KW-0812">Transmembrane</keyword>
<evidence type="ECO:0000256" key="4">
    <source>
        <dbReference type="ARBA" id="ARBA00022989"/>
    </source>
</evidence>
<proteinExistence type="predicted"/>
<dbReference type="OrthoDB" id="10265193at2759"/>
<feature type="compositionally biased region" description="Low complexity" evidence="7">
    <location>
        <begin position="239"/>
        <end position="257"/>
    </location>
</feature>
<dbReference type="Pfam" id="PF03388">
    <property type="entry name" value="Lectin_leg-like"/>
    <property type="match status" value="1"/>
</dbReference>
<dbReference type="GO" id="GO:0005793">
    <property type="term" value="C:endoplasmic reticulum-Golgi intermediate compartment"/>
    <property type="evidence" value="ECO:0007669"/>
    <property type="project" value="TreeGrafter"/>
</dbReference>
<dbReference type="Gene3D" id="2.60.120.200">
    <property type="match status" value="1"/>
</dbReference>
<feature type="signal peptide" evidence="8">
    <location>
        <begin position="1"/>
        <end position="17"/>
    </location>
</feature>
<feature type="coiled-coil region" evidence="6">
    <location>
        <begin position="321"/>
        <end position="348"/>
    </location>
</feature>
<dbReference type="GO" id="GO:0005537">
    <property type="term" value="F:D-mannose binding"/>
    <property type="evidence" value="ECO:0007669"/>
    <property type="project" value="TreeGrafter"/>
</dbReference>
<dbReference type="GO" id="GO:0030134">
    <property type="term" value="C:COPII-coated ER to Golgi transport vesicle"/>
    <property type="evidence" value="ECO:0007669"/>
    <property type="project" value="TreeGrafter"/>
</dbReference>
<reference evidence="10 11" key="1">
    <citation type="submission" date="2015-05" db="EMBL/GenBank/DDBJ databases">
        <title>Distinctive expansion of gene families associated with plant cell wall degradation and secondary metabolism in the genomes of grapevine trunk pathogens.</title>
        <authorList>
            <person name="Lawrence D.P."/>
            <person name="Travadon R."/>
            <person name="Rolshausen P.E."/>
            <person name="Baumgartner K."/>
        </authorList>
    </citation>
    <scope>NUCLEOTIDE SEQUENCE [LARGE SCALE GENOMIC DNA]</scope>
    <source>
        <strain evidence="10">UCRPC4</strain>
    </source>
</reference>
<dbReference type="GO" id="GO:0005789">
    <property type="term" value="C:endoplasmic reticulum membrane"/>
    <property type="evidence" value="ECO:0007669"/>
    <property type="project" value="TreeGrafter"/>
</dbReference>
<evidence type="ECO:0000256" key="2">
    <source>
        <dbReference type="ARBA" id="ARBA00022692"/>
    </source>
</evidence>
<name>A0A0G2GJ53_PHACM</name>
<reference evidence="10 11" key="2">
    <citation type="submission" date="2015-05" db="EMBL/GenBank/DDBJ databases">
        <authorList>
            <person name="Morales-Cruz A."/>
            <person name="Amrine K.C."/>
            <person name="Cantu D."/>
        </authorList>
    </citation>
    <scope>NUCLEOTIDE SEQUENCE [LARGE SCALE GENOMIC DNA]</scope>
    <source>
        <strain evidence="10">UCRPC4</strain>
    </source>
</reference>
<evidence type="ECO:0000256" key="7">
    <source>
        <dbReference type="SAM" id="MobiDB-lite"/>
    </source>
</evidence>
<feature type="compositionally biased region" description="Polar residues" evidence="7">
    <location>
        <begin position="260"/>
        <end position="269"/>
    </location>
</feature>
<evidence type="ECO:0000256" key="6">
    <source>
        <dbReference type="SAM" id="Coils"/>
    </source>
</evidence>
<keyword evidence="11" id="KW-1185">Reference proteome</keyword>
<gene>
    <name evidence="10" type="ORF">UCRPC4_g02831</name>
</gene>
<dbReference type="GO" id="GO:0000139">
    <property type="term" value="C:Golgi membrane"/>
    <property type="evidence" value="ECO:0007669"/>
    <property type="project" value="TreeGrafter"/>
</dbReference>
<accession>A0A0G2GJ53</accession>
<feature type="chain" id="PRO_5002544929" evidence="8">
    <location>
        <begin position="18"/>
        <end position="402"/>
    </location>
</feature>
<dbReference type="AlphaFoldDB" id="A0A0G2GJ53"/>
<evidence type="ECO:0000259" key="9">
    <source>
        <dbReference type="PROSITE" id="PS51328"/>
    </source>
</evidence>
<comment type="caution">
    <text evidence="10">The sequence shown here is derived from an EMBL/GenBank/DDBJ whole genome shotgun (WGS) entry which is preliminary data.</text>
</comment>
<sequence length="402" mass="43969">MRLFLASLLLASFGASAQTIVQETSFGYGTPRAPDTRNIPGWKMLGEGHDIELLSDKVILTPPYPGNKRGALWAEHTTALEDWTAEFEFRASGPERPGGNLQLWYASNGEQAIGTSSIYTVGRFDGLAIVIDSHGGGSGSIRGFLNDGTTDYQSRHPAVDSLAFGHCDYAYRNLGRPSVLQIKHGRDNFEVRIDNRLCFSSNLVVLPPSYSFGVTAATSENPDSFEIFKFVVSSGSTSTSFRAPPQQQQQQAAQAPPNTNPSNVPASSITSGEAQFADLHDRLQALNGLINSLFQDFQTQKDVQGVRHSELLQNMPKDQTILALDRRVQSLETMVSSLKKQIEDTDHARQFSKLHDRLTQTHVGITDLPSAFTEGMSKTPSPHPSSLSPTHDQNLPSKLTLL</sequence>
<evidence type="ECO:0000313" key="10">
    <source>
        <dbReference type="EMBL" id="KKY23568.1"/>
    </source>
</evidence>
<organism evidence="10 11">
    <name type="scientific">Phaeomoniella chlamydospora</name>
    <name type="common">Phaeoacremonium chlamydosporum</name>
    <dbReference type="NCBI Taxonomy" id="158046"/>
    <lineage>
        <taxon>Eukaryota</taxon>
        <taxon>Fungi</taxon>
        <taxon>Dikarya</taxon>
        <taxon>Ascomycota</taxon>
        <taxon>Pezizomycotina</taxon>
        <taxon>Eurotiomycetes</taxon>
        <taxon>Chaetothyriomycetidae</taxon>
        <taxon>Phaeomoniellales</taxon>
        <taxon>Phaeomoniellaceae</taxon>
        <taxon>Phaeomoniella</taxon>
    </lineage>
</organism>
<dbReference type="InterPro" id="IPR013320">
    <property type="entry name" value="ConA-like_dom_sf"/>
</dbReference>
<dbReference type="PANTHER" id="PTHR12223">
    <property type="entry name" value="VESICULAR MANNOSE-BINDING LECTIN"/>
    <property type="match status" value="1"/>
</dbReference>
<evidence type="ECO:0000256" key="1">
    <source>
        <dbReference type="ARBA" id="ARBA00004479"/>
    </source>
</evidence>
<keyword evidence="3 8" id="KW-0732">Signal</keyword>
<evidence type="ECO:0000256" key="3">
    <source>
        <dbReference type="ARBA" id="ARBA00022729"/>
    </source>
</evidence>
<comment type="subcellular location">
    <subcellularLocation>
        <location evidence="1">Membrane</location>
        <topology evidence="1">Single-pass type I membrane protein</topology>
    </subcellularLocation>
</comment>
<dbReference type="PROSITE" id="PS51328">
    <property type="entry name" value="L_LECTIN_LIKE"/>
    <property type="match status" value="1"/>
</dbReference>
<feature type="region of interest" description="Disordered" evidence="7">
    <location>
        <begin position="370"/>
        <end position="402"/>
    </location>
</feature>
<feature type="domain" description="L-type lectin-like" evidence="9">
    <location>
        <begin position="20"/>
        <end position="235"/>
    </location>
</feature>
<dbReference type="Proteomes" id="UP000053317">
    <property type="component" value="Unassembled WGS sequence"/>
</dbReference>
<evidence type="ECO:0000313" key="11">
    <source>
        <dbReference type="Proteomes" id="UP000053317"/>
    </source>
</evidence>
<dbReference type="GO" id="GO:0006888">
    <property type="term" value="P:endoplasmic reticulum to Golgi vesicle-mediated transport"/>
    <property type="evidence" value="ECO:0007669"/>
    <property type="project" value="TreeGrafter"/>
</dbReference>
<evidence type="ECO:0000256" key="5">
    <source>
        <dbReference type="ARBA" id="ARBA00023136"/>
    </source>
</evidence>
<dbReference type="InterPro" id="IPR051136">
    <property type="entry name" value="Intracellular_Lectin-GPT"/>
</dbReference>
<evidence type="ECO:0000256" key="8">
    <source>
        <dbReference type="SAM" id="SignalP"/>
    </source>
</evidence>
<feature type="compositionally biased region" description="Polar residues" evidence="7">
    <location>
        <begin position="392"/>
        <end position="402"/>
    </location>
</feature>
<dbReference type="EMBL" id="LCWF01000066">
    <property type="protein sequence ID" value="KKY23568.1"/>
    <property type="molecule type" value="Genomic_DNA"/>
</dbReference>
<dbReference type="SUPFAM" id="SSF49899">
    <property type="entry name" value="Concanavalin A-like lectins/glucanases"/>
    <property type="match status" value="1"/>
</dbReference>
<dbReference type="CDD" id="cd06903">
    <property type="entry name" value="lectin_EMP46_EMP47"/>
    <property type="match status" value="1"/>
</dbReference>
<protein>
    <submittedName>
        <fullName evidence="10">Putative lectin family integral membrane</fullName>
    </submittedName>
</protein>
<dbReference type="PANTHER" id="PTHR12223:SF28">
    <property type="entry name" value="LECTIN, MANNOSE BINDING 1 LIKE"/>
    <property type="match status" value="1"/>
</dbReference>
<keyword evidence="10" id="KW-0430">Lectin</keyword>
<dbReference type="InterPro" id="IPR035661">
    <property type="entry name" value="EMP46/EMP47_N"/>
</dbReference>
<keyword evidence="4" id="KW-1133">Transmembrane helix</keyword>
<keyword evidence="5" id="KW-0472">Membrane</keyword>
<keyword evidence="6" id="KW-0175">Coiled coil</keyword>
<dbReference type="InterPro" id="IPR005052">
    <property type="entry name" value="Lectin_leg"/>
</dbReference>